<evidence type="ECO:0008006" key="3">
    <source>
        <dbReference type="Google" id="ProtNLM"/>
    </source>
</evidence>
<evidence type="ECO:0000313" key="1">
    <source>
        <dbReference type="EMBL" id="KPQ15079.1"/>
    </source>
</evidence>
<dbReference type="OrthoDB" id="978727at2"/>
<comment type="caution">
    <text evidence="1">The sequence shown here is derived from an EMBL/GenBank/DDBJ whole genome shotgun (WGS) entry which is preliminary data.</text>
</comment>
<name>A0A0P7XGD4_9BACT</name>
<evidence type="ECO:0000313" key="2">
    <source>
        <dbReference type="Proteomes" id="UP000050421"/>
    </source>
</evidence>
<dbReference type="AlphaFoldDB" id="A0A0P7XGD4"/>
<reference evidence="1 2" key="1">
    <citation type="submission" date="2015-09" db="EMBL/GenBank/DDBJ databases">
        <title>Identification and resolution of microdiversity through metagenomic sequencing of parallel consortia.</title>
        <authorList>
            <person name="Nelson W.C."/>
            <person name="Romine M.F."/>
            <person name="Lindemann S.R."/>
        </authorList>
    </citation>
    <scope>NUCLEOTIDE SEQUENCE [LARGE SCALE GENOMIC DNA]</scope>
    <source>
        <strain evidence="1">HL-49</strain>
    </source>
</reference>
<dbReference type="EMBL" id="LJXT01000056">
    <property type="protein sequence ID" value="KPQ15079.1"/>
    <property type="molecule type" value="Genomic_DNA"/>
</dbReference>
<accession>A0A0P7XGD4</accession>
<sequence length="386" mass="44200">MFRYFVFACGFLLMLSCKEKPASSSIDYEFVKVDSLVLDILETVQVMDYHHEKGLYLLVKQASLEGHYFVVNDSGDIVAENKLSEGPDAFGMVLLRAGFIGDEILFLSDKKAFLYDLNLKPLRSYPYEQNPRVRMIHSALDNLSTFRFSDEENWAIANLNDGYLTQYPTDYFDTLNLVHLINVNSGQVLIGGKLEEGDEFRLGEFYPFMDKPVYFSDEKSKLISTILYGGSTLYQIDPQQGFQVANSIELPRLEPDVLSSVPMAEANLARVKEFRGDNVKFAGAFDEMMGYGNEVLVGYRTGDDLKIVAQNENKSEVEELLPAKKRYYYFIKNGKLMGNEIPWLLPGSLKINVGEGKYLQYADQAELHETEKEYQCYYIYELRQKD</sequence>
<organism evidence="1 2">
    <name type="scientific">Algoriphagus marincola HL-49</name>
    <dbReference type="NCBI Taxonomy" id="1305737"/>
    <lineage>
        <taxon>Bacteria</taxon>
        <taxon>Pseudomonadati</taxon>
        <taxon>Bacteroidota</taxon>
        <taxon>Cytophagia</taxon>
        <taxon>Cytophagales</taxon>
        <taxon>Cyclobacteriaceae</taxon>
        <taxon>Algoriphagus</taxon>
    </lineage>
</organism>
<dbReference type="PROSITE" id="PS51257">
    <property type="entry name" value="PROKAR_LIPOPROTEIN"/>
    <property type="match status" value="1"/>
</dbReference>
<gene>
    <name evidence="1" type="ORF">HLUCCX10_09810</name>
</gene>
<proteinExistence type="predicted"/>
<dbReference type="PATRIC" id="fig|1305737.6.peg.2583"/>
<protein>
    <recommendedName>
        <fullName evidence="3">Lipoprotein</fullName>
    </recommendedName>
</protein>
<dbReference type="Proteomes" id="UP000050421">
    <property type="component" value="Unassembled WGS sequence"/>
</dbReference>